<keyword evidence="3" id="KW-1185">Reference proteome</keyword>
<dbReference type="InterPro" id="IPR026881">
    <property type="entry name" value="WYL_dom"/>
</dbReference>
<dbReference type="STRING" id="142842.SAMN02745118_00204"/>
<organism evidence="2 3">
    <name type="scientific">Selenihalanaerobacter shriftii</name>
    <dbReference type="NCBI Taxonomy" id="142842"/>
    <lineage>
        <taxon>Bacteria</taxon>
        <taxon>Bacillati</taxon>
        <taxon>Bacillota</taxon>
        <taxon>Clostridia</taxon>
        <taxon>Halanaerobiales</taxon>
        <taxon>Halobacteroidaceae</taxon>
        <taxon>Selenihalanaerobacter</taxon>
    </lineage>
</organism>
<dbReference type="OrthoDB" id="2112405at2"/>
<dbReference type="AlphaFoldDB" id="A0A1T4JMD1"/>
<evidence type="ECO:0000259" key="1">
    <source>
        <dbReference type="Pfam" id="PF13280"/>
    </source>
</evidence>
<feature type="domain" description="WYL" evidence="1">
    <location>
        <begin position="2"/>
        <end position="63"/>
    </location>
</feature>
<sequence length="74" mass="8970">MIQTLQTGIQEKRMVKIVYKNPQGDIRYRQVDPYKMNDKKLYGYCHVKNQPQIFNLEDILSVQLTNKRYEDNLY</sequence>
<evidence type="ECO:0000313" key="3">
    <source>
        <dbReference type="Proteomes" id="UP000190625"/>
    </source>
</evidence>
<name>A0A1T4JMD1_9FIRM</name>
<reference evidence="3" key="1">
    <citation type="submission" date="2017-02" db="EMBL/GenBank/DDBJ databases">
        <authorList>
            <person name="Varghese N."/>
            <person name="Submissions S."/>
        </authorList>
    </citation>
    <scope>NUCLEOTIDE SEQUENCE [LARGE SCALE GENOMIC DNA]</scope>
    <source>
        <strain evidence="3">ATCC BAA-73</strain>
    </source>
</reference>
<dbReference type="Proteomes" id="UP000190625">
    <property type="component" value="Unassembled WGS sequence"/>
</dbReference>
<dbReference type="Pfam" id="PF13280">
    <property type="entry name" value="WYL"/>
    <property type="match status" value="1"/>
</dbReference>
<dbReference type="EMBL" id="FUWM01000003">
    <property type="protein sequence ID" value="SJZ31332.1"/>
    <property type="molecule type" value="Genomic_DNA"/>
</dbReference>
<gene>
    <name evidence="2" type="ORF">SAMN02745118_00204</name>
</gene>
<protein>
    <submittedName>
        <fullName evidence="2">WYL domain-containing protein</fullName>
    </submittedName>
</protein>
<proteinExistence type="predicted"/>
<accession>A0A1T4JMD1</accession>
<dbReference type="RefSeq" id="WP_078808734.1">
    <property type="nucleotide sequence ID" value="NZ_FUWM01000003.1"/>
</dbReference>
<dbReference type="PROSITE" id="PS52050">
    <property type="entry name" value="WYL"/>
    <property type="match status" value="1"/>
</dbReference>
<evidence type="ECO:0000313" key="2">
    <source>
        <dbReference type="EMBL" id="SJZ31332.1"/>
    </source>
</evidence>